<proteinExistence type="predicted"/>
<dbReference type="Proteomes" id="UP000308600">
    <property type="component" value="Unassembled WGS sequence"/>
</dbReference>
<protein>
    <submittedName>
        <fullName evidence="1">Uncharacterized protein</fullName>
    </submittedName>
</protein>
<name>A0ACD3A465_9AGAR</name>
<gene>
    <name evidence="1" type="ORF">BDN72DRAFT_904946</name>
</gene>
<dbReference type="EMBL" id="ML208772">
    <property type="protein sequence ID" value="TFK60463.1"/>
    <property type="molecule type" value="Genomic_DNA"/>
</dbReference>
<evidence type="ECO:0000313" key="2">
    <source>
        <dbReference type="Proteomes" id="UP000308600"/>
    </source>
</evidence>
<evidence type="ECO:0000313" key="1">
    <source>
        <dbReference type="EMBL" id="TFK60463.1"/>
    </source>
</evidence>
<keyword evidence="2" id="KW-1185">Reference proteome</keyword>
<organism evidence="1 2">
    <name type="scientific">Pluteus cervinus</name>
    <dbReference type="NCBI Taxonomy" id="181527"/>
    <lineage>
        <taxon>Eukaryota</taxon>
        <taxon>Fungi</taxon>
        <taxon>Dikarya</taxon>
        <taxon>Basidiomycota</taxon>
        <taxon>Agaricomycotina</taxon>
        <taxon>Agaricomycetes</taxon>
        <taxon>Agaricomycetidae</taxon>
        <taxon>Agaricales</taxon>
        <taxon>Pluteineae</taxon>
        <taxon>Pluteaceae</taxon>
        <taxon>Pluteus</taxon>
    </lineage>
</organism>
<accession>A0ACD3A465</accession>
<sequence>MIFPIQSPGQQWDIQAGDSDDTYVIKSTSGNYYLGYEGDAANHVQLTGTPNATAWKINPADGGKYSIIPAADDNWVVSQGLALIYPPMVTLASKNMAYPLSSQWALNKV</sequence>
<reference evidence="1 2" key="1">
    <citation type="journal article" date="2019" name="Nat. Ecol. Evol.">
        <title>Megaphylogeny resolves global patterns of mushroom evolution.</title>
        <authorList>
            <person name="Varga T."/>
            <person name="Krizsan K."/>
            <person name="Foldi C."/>
            <person name="Dima B."/>
            <person name="Sanchez-Garcia M."/>
            <person name="Sanchez-Ramirez S."/>
            <person name="Szollosi G.J."/>
            <person name="Szarkandi J.G."/>
            <person name="Papp V."/>
            <person name="Albert L."/>
            <person name="Andreopoulos W."/>
            <person name="Angelini C."/>
            <person name="Antonin V."/>
            <person name="Barry K.W."/>
            <person name="Bougher N.L."/>
            <person name="Buchanan P."/>
            <person name="Buyck B."/>
            <person name="Bense V."/>
            <person name="Catcheside P."/>
            <person name="Chovatia M."/>
            <person name="Cooper J."/>
            <person name="Damon W."/>
            <person name="Desjardin D."/>
            <person name="Finy P."/>
            <person name="Geml J."/>
            <person name="Haridas S."/>
            <person name="Hughes K."/>
            <person name="Justo A."/>
            <person name="Karasinski D."/>
            <person name="Kautmanova I."/>
            <person name="Kiss B."/>
            <person name="Kocsube S."/>
            <person name="Kotiranta H."/>
            <person name="LaButti K.M."/>
            <person name="Lechner B.E."/>
            <person name="Liimatainen K."/>
            <person name="Lipzen A."/>
            <person name="Lukacs Z."/>
            <person name="Mihaltcheva S."/>
            <person name="Morgado L.N."/>
            <person name="Niskanen T."/>
            <person name="Noordeloos M.E."/>
            <person name="Ohm R.A."/>
            <person name="Ortiz-Santana B."/>
            <person name="Ovrebo C."/>
            <person name="Racz N."/>
            <person name="Riley R."/>
            <person name="Savchenko A."/>
            <person name="Shiryaev A."/>
            <person name="Soop K."/>
            <person name="Spirin V."/>
            <person name="Szebenyi C."/>
            <person name="Tomsovsky M."/>
            <person name="Tulloss R.E."/>
            <person name="Uehling J."/>
            <person name="Grigoriev I.V."/>
            <person name="Vagvolgyi C."/>
            <person name="Papp T."/>
            <person name="Martin F.M."/>
            <person name="Miettinen O."/>
            <person name="Hibbett D.S."/>
            <person name="Nagy L.G."/>
        </authorList>
    </citation>
    <scope>NUCLEOTIDE SEQUENCE [LARGE SCALE GENOMIC DNA]</scope>
    <source>
        <strain evidence="1 2">NL-1719</strain>
    </source>
</reference>